<name>A0A8H5ASB2_9AGAR</name>
<evidence type="ECO:0000256" key="2">
    <source>
        <dbReference type="ARBA" id="ARBA00022763"/>
    </source>
</evidence>
<feature type="compositionally biased region" description="Polar residues" evidence="5">
    <location>
        <begin position="565"/>
        <end position="575"/>
    </location>
</feature>
<keyword evidence="2" id="KW-0227">DNA damage</keyword>
<feature type="compositionally biased region" description="Polar residues" evidence="5">
    <location>
        <begin position="351"/>
        <end position="372"/>
    </location>
</feature>
<feature type="compositionally biased region" description="Basic and acidic residues" evidence="5">
    <location>
        <begin position="168"/>
        <end position="190"/>
    </location>
</feature>
<feature type="compositionally biased region" description="Polar residues" evidence="5">
    <location>
        <begin position="411"/>
        <end position="426"/>
    </location>
</feature>
<dbReference type="InterPro" id="IPR033316">
    <property type="entry name" value="RBBP8-like"/>
</dbReference>
<evidence type="ECO:0000313" key="7">
    <source>
        <dbReference type="EMBL" id="KAF5309966.1"/>
    </source>
</evidence>
<protein>
    <recommendedName>
        <fullName evidence="6">DNA endonuclease activator Ctp1 C-terminal domain-containing protein</fullName>
    </recommendedName>
</protein>
<dbReference type="Pfam" id="PF08573">
    <property type="entry name" value="SAE2"/>
    <property type="match status" value="1"/>
</dbReference>
<keyword evidence="8" id="KW-1185">Reference proteome</keyword>
<reference evidence="7 8" key="1">
    <citation type="journal article" date="2020" name="ISME J.">
        <title>Uncovering the hidden diversity of litter-decomposition mechanisms in mushroom-forming fungi.</title>
        <authorList>
            <person name="Floudas D."/>
            <person name="Bentzer J."/>
            <person name="Ahren D."/>
            <person name="Johansson T."/>
            <person name="Persson P."/>
            <person name="Tunlid A."/>
        </authorList>
    </citation>
    <scope>NUCLEOTIDE SEQUENCE [LARGE SCALE GENOMIC DNA]</scope>
    <source>
        <strain evidence="7 8">CBS 101986</strain>
    </source>
</reference>
<feature type="region of interest" description="Disordered" evidence="5">
    <location>
        <begin position="165"/>
        <end position="261"/>
    </location>
</feature>
<dbReference type="OrthoDB" id="5801062at2759"/>
<feature type="region of interest" description="Disordered" evidence="5">
    <location>
        <begin position="440"/>
        <end position="483"/>
    </location>
</feature>
<dbReference type="PANTHER" id="PTHR15107">
    <property type="entry name" value="RETINOBLASTOMA BINDING PROTEIN 8"/>
    <property type="match status" value="1"/>
</dbReference>
<feature type="domain" description="DNA endonuclease activator Ctp1 C-terminal" evidence="6">
    <location>
        <begin position="521"/>
        <end position="663"/>
    </location>
</feature>
<accession>A0A8H5ASB2</accession>
<dbReference type="EMBL" id="JAACJJ010000058">
    <property type="protein sequence ID" value="KAF5309966.1"/>
    <property type="molecule type" value="Genomic_DNA"/>
</dbReference>
<keyword evidence="3" id="KW-0539">Nucleus</keyword>
<evidence type="ECO:0000256" key="3">
    <source>
        <dbReference type="ARBA" id="ARBA00023242"/>
    </source>
</evidence>
<feature type="compositionally biased region" description="Basic and acidic residues" evidence="5">
    <location>
        <begin position="614"/>
        <end position="635"/>
    </location>
</feature>
<feature type="coiled-coil region" evidence="4">
    <location>
        <begin position="20"/>
        <end position="47"/>
    </location>
</feature>
<feature type="compositionally biased region" description="Low complexity" evidence="5">
    <location>
        <begin position="230"/>
        <end position="261"/>
    </location>
</feature>
<dbReference type="PANTHER" id="PTHR15107:SF0">
    <property type="entry name" value="DNA ENDONUCLEASE ACTIVATOR CTP1 C-TERMINAL DOMAIN-CONTAINING PROTEIN"/>
    <property type="match status" value="1"/>
</dbReference>
<dbReference type="InterPro" id="IPR013882">
    <property type="entry name" value="Ctp1_C"/>
</dbReference>
<feature type="compositionally biased region" description="Basic and acidic residues" evidence="5">
    <location>
        <begin position="460"/>
        <end position="471"/>
    </location>
</feature>
<sequence>MAERPSYTSNQLALRDQKVMQAHDKELDILRNKNERLRRNFDDSEKLRFEERQRANKLAMLLGYGDAQQAIFDLEELAIEGTSLRDFKTRAQDAQEHLEKEIAEAVRLRLMLEEVELSVKRLNAEKCELEEKYDALNVVKERCAEQYKKDFKKWSRVNKWLFGDDAGDIPRNKKGSESLFRKRQAMRDYEPNAPMLRASDSLHPPAIPQSAPEVDKENNSMPPLKKRRLSAPISASNSSAANAPAVNTPATNTPMTNTPTGSPLARNTLLTAITNMEPPSCSPTVFLDATSATKAKTRTPSYNRVPLTFKPIQKVANVNHEPQEPSLTPCPAGGRNAEISPPESPVASQGFPGSSQTEDDSQAITIPSTSAQRDGRMMFRVPAPPPPAPGSVYWDRHPRNSLHPSLPSRPSFATTQTATRVESSQRPFSMQNLMPPKAMLETPSSTPRTILVNDPASSVKGKERAKEHEDATPITSRTQGQKRIDDYSAFKGRGRYGKQDEPTINKLYAIAPEKNHGRDYQYDEVVRRKDDRRKLDGGDCECCREYYEGVGPLPKRLQAPLWRSPSKSQSQMDSHSPSRRPCLNHTSSSSPTRHHDTNLPRSVDRHHNSSRASDSGHHRAEGSRRRHSEIAEHKKAISRHRQNWERAKTPPGYWDIGFPDTQEVGNINEKAREMHKRKKDEVERDAAMGNGRYRRR</sequence>
<organism evidence="7 8">
    <name type="scientific">Psilocybe cf. subviscida</name>
    <dbReference type="NCBI Taxonomy" id="2480587"/>
    <lineage>
        <taxon>Eukaryota</taxon>
        <taxon>Fungi</taxon>
        <taxon>Dikarya</taxon>
        <taxon>Basidiomycota</taxon>
        <taxon>Agaricomycotina</taxon>
        <taxon>Agaricomycetes</taxon>
        <taxon>Agaricomycetidae</taxon>
        <taxon>Agaricales</taxon>
        <taxon>Agaricineae</taxon>
        <taxon>Strophariaceae</taxon>
        <taxon>Psilocybe</taxon>
    </lineage>
</organism>
<keyword evidence="4" id="KW-0175">Coiled coil</keyword>
<gene>
    <name evidence="7" type="ORF">D9619_010266</name>
</gene>
<feature type="region of interest" description="Disordered" evidence="5">
    <location>
        <begin position="556"/>
        <end position="696"/>
    </location>
</feature>
<evidence type="ECO:0000256" key="1">
    <source>
        <dbReference type="ARBA" id="ARBA00004123"/>
    </source>
</evidence>
<comment type="caution">
    <text evidence="7">The sequence shown here is derived from an EMBL/GenBank/DDBJ whole genome shotgun (WGS) entry which is preliminary data.</text>
</comment>
<proteinExistence type="predicted"/>
<dbReference type="GO" id="GO:0003684">
    <property type="term" value="F:damaged DNA binding"/>
    <property type="evidence" value="ECO:0007669"/>
    <property type="project" value="TreeGrafter"/>
</dbReference>
<feature type="coiled-coil region" evidence="4">
    <location>
        <begin position="84"/>
        <end position="132"/>
    </location>
</feature>
<feature type="compositionally biased region" description="Basic and acidic residues" evidence="5">
    <location>
        <begin position="593"/>
        <end position="607"/>
    </location>
</feature>
<dbReference type="GO" id="GO:0010792">
    <property type="term" value="P:DNA double-strand break processing involved in repair via single-strand annealing"/>
    <property type="evidence" value="ECO:0007669"/>
    <property type="project" value="TreeGrafter"/>
</dbReference>
<dbReference type="Proteomes" id="UP000567179">
    <property type="component" value="Unassembled WGS sequence"/>
</dbReference>
<feature type="region of interest" description="Disordered" evidence="5">
    <location>
        <begin position="320"/>
        <end position="426"/>
    </location>
</feature>
<evidence type="ECO:0000256" key="4">
    <source>
        <dbReference type="SAM" id="Coils"/>
    </source>
</evidence>
<evidence type="ECO:0000256" key="5">
    <source>
        <dbReference type="SAM" id="MobiDB-lite"/>
    </source>
</evidence>
<dbReference type="GO" id="GO:0005634">
    <property type="term" value="C:nucleus"/>
    <property type="evidence" value="ECO:0007669"/>
    <property type="project" value="UniProtKB-SubCell"/>
</dbReference>
<evidence type="ECO:0000313" key="8">
    <source>
        <dbReference type="Proteomes" id="UP000567179"/>
    </source>
</evidence>
<evidence type="ECO:0000259" key="6">
    <source>
        <dbReference type="Pfam" id="PF08573"/>
    </source>
</evidence>
<comment type="subcellular location">
    <subcellularLocation>
        <location evidence="1">Nucleus</location>
    </subcellularLocation>
</comment>
<dbReference type="AlphaFoldDB" id="A0A8H5ASB2"/>